<evidence type="ECO:0000313" key="12">
    <source>
        <dbReference type="RefSeq" id="XP_032118580.1"/>
    </source>
</evidence>
<dbReference type="Proteomes" id="UP000504640">
    <property type="component" value="Unplaced"/>
</dbReference>
<accession>A0A6J3GL97</accession>
<keyword evidence="5" id="KW-0813">Transport</keyword>
<evidence type="ECO:0000256" key="6">
    <source>
        <dbReference type="ARBA" id="ARBA00022525"/>
    </source>
</evidence>
<dbReference type="PANTHER" id="PTHR32288">
    <property type="entry name" value="APOLIPOPROTEIN C-IV"/>
    <property type="match status" value="1"/>
</dbReference>
<feature type="region of interest" description="Disordered" evidence="10">
    <location>
        <begin position="41"/>
        <end position="60"/>
    </location>
</feature>
<evidence type="ECO:0000256" key="5">
    <source>
        <dbReference type="ARBA" id="ARBA00022448"/>
    </source>
</evidence>
<dbReference type="GO" id="GO:0006869">
    <property type="term" value="P:lipid transport"/>
    <property type="evidence" value="ECO:0007669"/>
    <property type="project" value="UniProtKB-KW"/>
</dbReference>
<dbReference type="GO" id="GO:0034361">
    <property type="term" value="C:very-low-density lipoprotein particle"/>
    <property type="evidence" value="ECO:0007669"/>
    <property type="project" value="TreeGrafter"/>
</dbReference>
<organism evidence="11 12">
    <name type="scientific">Sapajus apella</name>
    <name type="common">Brown-capped capuchin</name>
    <name type="synonym">Cebus apella</name>
    <dbReference type="NCBI Taxonomy" id="9515"/>
    <lineage>
        <taxon>Eukaryota</taxon>
        <taxon>Metazoa</taxon>
        <taxon>Chordata</taxon>
        <taxon>Craniata</taxon>
        <taxon>Vertebrata</taxon>
        <taxon>Euteleostomi</taxon>
        <taxon>Mammalia</taxon>
        <taxon>Eutheria</taxon>
        <taxon>Euarchontoglires</taxon>
        <taxon>Primates</taxon>
        <taxon>Haplorrhini</taxon>
        <taxon>Platyrrhini</taxon>
        <taxon>Cebidae</taxon>
        <taxon>Cebinae</taxon>
        <taxon>Sapajus</taxon>
    </lineage>
</organism>
<dbReference type="RefSeq" id="XP_032118580.1">
    <property type="nucleotide sequence ID" value="XM_032262689.1"/>
</dbReference>
<dbReference type="GO" id="GO:0010890">
    <property type="term" value="P:positive regulation of triglyceride storage"/>
    <property type="evidence" value="ECO:0007669"/>
    <property type="project" value="TreeGrafter"/>
</dbReference>
<dbReference type="GO" id="GO:0034364">
    <property type="term" value="C:high-density lipoprotein particle"/>
    <property type="evidence" value="ECO:0007669"/>
    <property type="project" value="TreeGrafter"/>
</dbReference>
<keyword evidence="6" id="KW-0964">Secreted</keyword>
<dbReference type="InterPro" id="IPR028120">
    <property type="entry name" value="APOC4"/>
</dbReference>
<dbReference type="GO" id="GO:0070328">
    <property type="term" value="P:triglyceride homeostasis"/>
    <property type="evidence" value="ECO:0007669"/>
    <property type="project" value="TreeGrafter"/>
</dbReference>
<dbReference type="PANTHER" id="PTHR32288:SF0">
    <property type="entry name" value="APOLIPOPROTEIN C-IV"/>
    <property type="match status" value="1"/>
</dbReference>
<evidence type="ECO:0000256" key="10">
    <source>
        <dbReference type="SAM" id="MobiDB-lite"/>
    </source>
</evidence>
<feature type="region of interest" description="Disordered" evidence="10">
    <location>
        <begin position="1"/>
        <end position="36"/>
    </location>
</feature>
<dbReference type="CTD" id="346"/>
<evidence type="ECO:0000256" key="7">
    <source>
        <dbReference type="ARBA" id="ARBA00022729"/>
    </source>
</evidence>
<dbReference type="AlphaFoldDB" id="A0A6J3GL97"/>
<proteinExistence type="inferred from homology"/>
<name>A0A6J3GL97_SAPAP</name>
<comment type="similarity">
    <text evidence="3">Belongs to the apolipoprotein C4 family.</text>
</comment>
<evidence type="ECO:0000256" key="3">
    <source>
        <dbReference type="ARBA" id="ARBA00007402"/>
    </source>
</evidence>
<dbReference type="GeneID" id="116539617"/>
<comment type="subcellular location">
    <subcellularLocation>
        <location evidence="2">Secreted</location>
    </subcellularLocation>
</comment>
<evidence type="ECO:0000256" key="8">
    <source>
        <dbReference type="ARBA" id="ARBA00023055"/>
    </source>
</evidence>
<evidence type="ECO:0000256" key="4">
    <source>
        <dbReference type="ARBA" id="ARBA00013939"/>
    </source>
</evidence>
<dbReference type="Pfam" id="PF15119">
    <property type="entry name" value="APOC4"/>
    <property type="match status" value="1"/>
</dbReference>
<comment type="function">
    <text evidence="1">May participate in lipoprotein metabolism.</text>
</comment>
<protein>
    <recommendedName>
        <fullName evidence="4">Apolipoprotein C-IV</fullName>
    </recommendedName>
    <alternativeName>
        <fullName evidence="9">Apolipoprotein C4</fullName>
    </alternativeName>
</protein>
<keyword evidence="8" id="KW-0445">Lipid transport</keyword>
<evidence type="ECO:0000256" key="2">
    <source>
        <dbReference type="ARBA" id="ARBA00004613"/>
    </source>
</evidence>
<sequence length="139" mass="15985">MGRRSGLKRETDSKAKPWGRKSPPALPPLSIELPSGSNLACQSEAYEGTPSPPPEQKTSRWNLVQSRIKELLEPAVTRTRDRWQWLWSLSTLRGFMQTYYDDHLRDLGPRTKTWLLESKDSLLNKTYSLCPRLLCADKN</sequence>
<evidence type="ECO:0000256" key="9">
    <source>
        <dbReference type="ARBA" id="ARBA00031172"/>
    </source>
</evidence>
<evidence type="ECO:0000313" key="11">
    <source>
        <dbReference type="Proteomes" id="UP000504640"/>
    </source>
</evidence>
<evidence type="ECO:0000256" key="1">
    <source>
        <dbReference type="ARBA" id="ARBA00003688"/>
    </source>
</evidence>
<keyword evidence="7" id="KW-0732">Signal</keyword>
<keyword evidence="11" id="KW-1185">Reference proteome</keyword>
<gene>
    <name evidence="12" type="primary">APOC4</name>
</gene>
<reference evidence="12" key="1">
    <citation type="submission" date="2025-08" db="UniProtKB">
        <authorList>
            <consortium name="RefSeq"/>
        </authorList>
    </citation>
    <scope>IDENTIFICATION</scope>
    <source>
        <tissue evidence="12">Blood</tissue>
    </source>
</reference>